<protein>
    <submittedName>
        <fullName evidence="1">Uncharacterized protein</fullName>
    </submittedName>
</protein>
<comment type="caution">
    <text evidence="1">The sequence shown here is derived from an EMBL/GenBank/DDBJ whole genome shotgun (WGS) entry which is preliminary data.</text>
</comment>
<dbReference type="AlphaFoldDB" id="X1R3K3"/>
<evidence type="ECO:0000313" key="1">
    <source>
        <dbReference type="EMBL" id="GAI75108.1"/>
    </source>
</evidence>
<gene>
    <name evidence="1" type="ORF">S12H4_24131</name>
</gene>
<reference evidence="1" key="1">
    <citation type="journal article" date="2014" name="Front. Microbiol.">
        <title>High frequency of phylogenetically diverse reductive dehalogenase-homologous genes in deep subseafloor sedimentary metagenomes.</title>
        <authorList>
            <person name="Kawai M."/>
            <person name="Futagami T."/>
            <person name="Toyoda A."/>
            <person name="Takaki Y."/>
            <person name="Nishi S."/>
            <person name="Hori S."/>
            <person name="Arai W."/>
            <person name="Tsubouchi T."/>
            <person name="Morono Y."/>
            <person name="Uchiyama I."/>
            <person name="Ito T."/>
            <person name="Fujiyama A."/>
            <person name="Inagaki F."/>
            <person name="Takami H."/>
        </authorList>
    </citation>
    <scope>NUCLEOTIDE SEQUENCE</scope>
    <source>
        <strain evidence="1">Expedition CK06-06</strain>
    </source>
</reference>
<accession>X1R3K3</accession>
<name>X1R3K3_9ZZZZ</name>
<sequence>GPAEKAGGGYGVERNNALLNLNGKEKMKV</sequence>
<proteinExistence type="predicted"/>
<dbReference type="EMBL" id="BARW01013008">
    <property type="protein sequence ID" value="GAI75108.1"/>
    <property type="molecule type" value="Genomic_DNA"/>
</dbReference>
<organism evidence="1">
    <name type="scientific">marine sediment metagenome</name>
    <dbReference type="NCBI Taxonomy" id="412755"/>
    <lineage>
        <taxon>unclassified sequences</taxon>
        <taxon>metagenomes</taxon>
        <taxon>ecological metagenomes</taxon>
    </lineage>
</organism>
<feature type="non-terminal residue" evidence="1">
    <location>
        <position position="1"/>
    </location>
</feature>